<evidence type="ECO:0000313" key="9">
    <source>
        <dbReference type="Proteomes" id="UP000460549"/>
    </source>
</evidence>
<keyword evidence="4 7" id="KW-0812">Transmembrane</keyword>
<evidence type="ECO:0000256" key="7">
    <source>
        <dbReference type="SAM" id="Phobius"/>
    </source>
</evidence>
<keyword evidence="6 7" id="KW-0472">Membrane</keyword>
<feature type="transmembrane region" description="Helical" evidence="7">
    <location>
        <begin position="41"/>
        <end position="64"/>
    </location>
</feature>
<feature type="transmembrane region" description="Helical" evidence="7">
    <location>
        <begin position="216"/>
        <end position="236"/>
    </location>
</feature>
<feature type="transmembrane region" description="Helical" evidence="7">
    <location>
        <begin position="363"/>
        <end position="386"/>
    </location>
</feature>
<protein>
    <submittedName>
        <fullName evidence="8">MFS transporter</fullName>
    </submittedName>
</protein>
<dbReference type="InterPro" id="IPR050171">
    <property type="entry name" value="MFS_Transporters"/>
</dbReference>
<organism evidence="8 9">
    <name type="scientific">Bullifex porci</name>
    <dbReference type="NCBI Taxonomy" id="2606638"/>
    <lineage>
        <taxon>Bacteria</taxon>
        <taxon>Pseudomonadati</taxon>
        <taxon>Spirochaetota</taxon>
        <taxon>Spirochaetia</taxon>
        <taxon>Spirochaetales</taxon>
        <taxon>Spirochaetaceae</taxon>
        <taxon>Bullifex</taxon>
    </lineage>
</organism>
<feature type="transmembrane region" description="Helical" evidence="7">
    <location>
        <begin position="336"/>
        <end position="357"/>
    </location>
</feature>
<evidence type="ECO:0000256" key="4">
    <source>
        <dbReference type="ARBA" id="ARBA00022692"/>
    </source>
</evidence>
<keyword evidence="9" id="KW-1185">Reference proteome</keyword>
<feature type="transmembrane region" description="Helical" evidence="7">
    <location>
        <begin position="97"/>
        <end position="116"/>
    </location>
</feature>
<feature type="transmembrane region" description="Helical" evidence="7">
    <location>
        <begin position="12"/>
        <end position="35"/>
    </location>
</feature>
<name>A0A7X2PD21_9SPIO</name>
<proteinExistence type="predicted"/>
<evidence type="ECO:0000313" key="8">
    <source>
        <dbReference type="EMBL" id="MSU06613.1"/>
    </source>
</evidence>
<keyword evidence="5 7" id="KW-1133">Transmembrane helix</keyword>
<dbReference type="AlphaFoldDB" id="A0A7X2PD21"/>
<evidence type="ECO:0000256" key="5">
    <source>
        <dbReference type="ARBA" id="ARBA00022989"/>
    </source>
</evidence>
<feature type="transmembrane region" description="Helical" evidence="7">
    <location>
        <begin position="278"/>
        <end position="294"/>
    </location>
</feature>
<dbReference type="GO" id="GO:0005886">
    <property type="term" value="C:plasma membrane"/>
    <property type="evidence" value="ECO:0007669"/>
    <property type="project" value="UniProtKB-SubCell"/>
</dbReference>
<dbReference type="GO" id="GO:0022857">
    <property type="term" value="F:transmembrane transporter activity"/>
    <property type="evidence" value="ECO:0007669"/>
    <property type="project" value="InterPro"/>
</dbReference>
<dbReference type="PANTHER" id="PTHR23517">
    <property type="entry name" value="RESISTANCE PROTEIN MDTM, PUTATIVE-RELATED-RELATED"/>
    <property type="match status" value="1"/>
</dbReference>
<dbReference type="InterPro" id="IPR011701">
    <property type="entry name" value="MFS"/>
</dbReference>
<feature type="transmembrane region" description="Helical" evidence="7">
    <location>
        <begin position="300"/>
        <end position="324"/>
    </location>
</feature>
<dbReference type="PANTHER" id="PTHR23517:SF3">
    <property type="entry name" value="INTEGRAL MEMBRANE TRANSPORT PROTEIN"/>
    <property type="match status" value="1"/>
</dbReference>
<dbReference type="Proteomes" id="UP000460549">
    <property type="component" value="Unassembled WGS sequence"/>
</dbReference>
<evidence type="ECO:0000256" key="3">
    <source>
        <dbReference type="ARBA" id="ARBA00022475"/>
    </source>
</evidence>
<sequence length="394" mass="43852">MDARSKKLQYWSLNIASFLGQCAISMVNLALVYYLRYTLNAPARMIAFAASIYTSVYLIACLSLSKVYQHFAPRKMVALSMVMMAIPVVLITKTQSIGLIAFYLVLYGLAMSMLWPQMEAWITRGSEGKELNKLTSSFNFSWSFGTGLSPYIASLLVTKTPAYGLLGGAIIFIAIFILINLISLNRDIRAIKPESEVIAHTDISEDHSTPLRYDSYIAVFLVYSALSVVLNIFPIYTKEVLAIGESTNGFLLLLRGIATCFAFIYFGKTSWWQFKFKYILGAEVLFIFIITIFAKQTSVISLAIFMILFGLIFSLCYNFSIFHAASGAIDKGKRMMIHECVLTVGQVIGVSIAGGIYDKLGWTNVLFVIASIGVVFVICQFGVNLLRKKKSTLK</sequence>
<evidence type="ECO:0000256" key="6">
    <source>
        <dbReference type="ARBA" id="ARBA00023136"/>
    </source>
</evidence>
<comment type="caution">
    <text evidence="8">The sequence shown here is derived from an EMBL/GenBank/DDBJ whole genome shotgun (WGS) entry which is preliminary data.</text>
</comment>
<feature type="transmembrane region" description="Helical" evidence="7">
    <location>
        <begin position="163"/>
        <end position="182"/>
    </location>
</feature>
<dbReference type="InterPro" id="IPR036259">
    <property type="entry name" value="MFS_trans_sf"/>
</dbReference>
<dbReference type="EMBL" id="VUNN01000014">
    <property type="protein sequence ID" value="MSU06613.1"/>
    <property type="molecule type" value="Genomic_DNA"/>
</dbReference>
<evidence type="ECO:0000256" key="2">
    <source>
        <dbReference type="ARBA" id="ARBA00022448"/>
    </source>
</evidence>
<comment type="subcellular location">
    <subcellularLocation>
        <location evidence="1">Cell membrane</location>
        <topology evidence="1">Multi-pass membrane protein</topology>
    </subcellularLocation>
</comment>
<keyword evidence="2" id="KW-0813">Transport</keyword>
<dbReference type="Gene3D" id="1.20.1250.20">
    <property type="entry name" value="MFS general substrate transporter like domains"/>
    <property type="match status" value="2"/>
</dbReference>
<evidence type="ECO:0000256" key="1">
    <source>
        <dbReference type="ARBA" id="ARBA00004651"/>
    </source>
</evidence>
<accession>A0A7X2PD21</accession>
<dbReference type="Pfam" id="PF07690">
    <property type="entry name" value="MFS_1"/>
    <property type="match status" value="1"/>
</dbReference>
<gene>
    <name evidence="8" type="ORF">FYJ80_07470</name>
</gene>
<dbReference type="RefSeq" id="WP_154425584.1">
    <property type="nucleotide sequence ID" value="NZ_VUNN01000014.1"/>
</dbReference>
<dbReference type="SUPFAM" id="SSF103473">
    <property type="entry name" value="MFS general substrate transporter"/>
    <property type="match status" value="1"/>
</dbReference>
<keyword evidence="3" id="KW-1003">Cell membrane</keyword>
<feature type="transmembrane region" description="Helical" evidence="7">
    <location>
        <begin position="248"/>
        <end position="266"/>
    </location>
</feature>
<reference evidence="8 9" key="1">
    <citation type="submission" date="2019-08" db="EMBL/GenBank/DDBJ databases">
        <title>In-depth cultivation of the pig gut microbiome towards novel bacterial diversity and tailored functional studies.</title>
        <authorList>
            <person name="Wylensek D."/>
            <person name="Hitch T.C.A."/>
            <person name="Clavel T."/>
        </authorList>
    </citation>
    <scope>NUCLEOTIDE SEQUENCE [LARGE SCALE GENOMIC DNA]</scope>
    <source>
        <strain evidence="8 9">NM-380-WT-3C1</strain>
    </source>
</reference>